<dbReference type="HOGENOM" id="CLU_138164_0_0_1"/>
<dbReference type="PANTHER" id="PTHR12482">
    <property type="entry name" value="LIPASE ROG1-RELATED-RELATED"/>
    <property type="match status" value="1"/>
</dbReference>
<dbReference type="EnsemblPlants" id="OBART08G16540.5">
    <property type="protein sequence ID" value="OBART08G16540.5"/>
    <property type="gene ID" value="OBART08G16540"/>
</dbReference>
<proteinExistence type="predicted"/>
<accession>A0A0D3H0V8</accession>
<dbReference type="Proteomes" id="UP000026960">
    <property type="component" value="Chromosome 8"/>
</dbReference>
<protein>
    <submittedName>
        <fullName evidence="1">Uncharacterized protein</fullName>
    </submittedName>
</protein>
<name>A0A0D3H0V8_9ORYZ</name>
<dbReference type="InterPro" id="IPR044294">
    <property type="entry name" value="Lipase-like"/>
</dbReference>
<sequence>MVGWRTSSIRRQHELPKHRLLVRDEKYPHIVHVDKGATNSNEAEARSDLYDPEEEMIRGLTQVPWERVDVSFQKSSQRLVAHNTIQVKSYWLNSDGADVTVLIDNVIQLFRFHSKCF</sequence>
<dbReference type="AlphaFoldDB" id="A0A0D3H0V8"/>
<evidence type="ECO:0000313" key="2">
    <source>
        <dbReference type="Proteomes" id="UP000026960"/>
    </source>
</evidence>
<dbReference type="Gramene" id="OBART08G16540.5">
    <property type="protein sequence ID" value="OBART08G16540.5"/>
    <property type="gene ID" value="OBART08G16540"/>
</dbReference>
<organism evidence="1">
    <name type="scientific">Oryza barthii</name>
    <dbReference type="NCBI Taxonomy" id="65489"/>
    <lineage>
        <taxon>Eukaryota</taxon>
        <taxon>Viridiplantae</taxon>
        <taxon>Streptophyta</taxon>
        <taxon>Embryophyta</taxon>
        <taxon>Tracheophyta</taxon>
        <taxon>Spermatophyta</taxon>
        <taxon>Magnoliopsida</taxon>
        <taxon>Liliopsida</taxon>
        <taxon>Poales</taxon>
        <taxon>Poaceae</taxon>
        <taxon>BOP clade</taxon>
        <taxon>Oryzoideae</taxon>
        <taxon>Oryzeae</taxon>
        <taxon>Oryzinae</taxon>
        <taxon>Oryza</taxon>
    </lineage>
</organism>
<reference evidence="1" key="1">
    <citation type="journal article" date="2009" name="Rice">
        <title>De Novo Next Generation Sequencing of Plant Genomes.</title>
        <authorList>
            <person name="Rounsley S."/>
            <person name="Marri P.R."/>
            <person name="Yu Y."/>
            <person name="He R."/>
            <person name="Sisneros N."/>
            <person name="Goicoechea J.L."/>
            <person name="Lee S.J."/>
            <person name="Angelova A."/>
            <person name="Kudrna D."/>
            <person name="Luo M."/>
            <person name="Affourtit J."/>
            <person name="Desany B."/>
            <person name="Knight J."/>
            <person name="Niazi F."/>
            <person name="Egholm M."/>
            <person name="Wing R.A."/>
        </authorList>
    </citation>
    <scope>NUCLEOTIDE SEQUENCE [LARGE SCALE GENOMIC DNA]</scope>
    <source>
        <strain evidence="1">cv. IRGC 105608</strain>
    </source>
</reference>
<reference evidence="1" key="2">
    <citation type="submission" date="2015-03" db="UniProtKB">
        <authorList>
            <consortium name="EnsemblPlants"/>
        </authorList>
    </citation>
    <scope>IDENTIFICATION</scope>
</reference>
<keyword evidence="2" id="KW-1185">Reference proteome</keyword>
<evidence type="ECO:0000313" key="1">
    <source>
        <dbReference type="EnsemblPlants" id="OBART08G16540.5"/>
    </source>
</evidence>
<dbReference type="PANTHER" id="PTHR12482:SF4">
    <property type="entry name" value="ALPHA_BETA-HYDROLASES SUPERFAMILY PROTEIN"/>
    <property type="match status" value="1"/>
</dbReference>